<gene>
    <name evidence="2" type="ORF">PAPYR_7925</name>
</gene>
<dbReference type="InterPro" id="IPR052980">
    <property type="entry name" value="Crinkler_effector"/>
</dbReference>
<name>A0ABQ8UBX9_9EUKA</name>
<proteinExistence type="predicted"/>
<protein>
    <submittedName>
        <fullName evidence="2">Uncharacterized protein</fullName>
    </submittedName>
</protein>
<feature type="region of interest" description="Disordered" evidence="1">
    <location>
        <begin position="620"/>
        <end position="641"/>
    </location>
</feature>
<reference evidence="2" key="1">
    <citation type="journal article" date="2022" name="bioRxiv">
        <title>Genomics of Preaxostyla Flagellates Illuminates Evolutionary Transitions and the Path Towards Mitochondrial Loss.</title>
        <authorList>
            <person name="Novak L.V.F."/>
            <person name="Treitli S.C."/>
            <person name="Pyrih J."/>
            <person name="Halakuc P."/>
            <person name="Pipaliya S.V."/>
            <person name="Vacek V."/>
            <person name="Brzon O."/>
            <person name="Soukal P."/>
            <person name="Eme L."/>
            <person name="Dacks J.B."/>
            <person name="Karnkowska A."/>
            <person name="Elias M."/>
            <person name="Hampl V."/>
        </authorList>
    </citation>
    <scope>NUCLEOTIDE SEQUENCE</scope>
    <source>
        <strain evidence="2">RCP-MX</strain>
    </source>
</reference>
<dbReference type="EMBL" id="JAPMOS010000061">
    <property type="protein sequence ID" value="KAJ4456794.1"/>
    <property type="molecule type" value="Genomic_DNA"/>
</dbReference>
<evidence type="ECO:0000313" key="2">
    <source>
        <dbReference type="EMBL" id="KAJ4456794.1"/>
    </source>
</evidence>
<sequence length="641" mass="71043">MEDMHEAHPVGCCPAPNPRCDQAPGTSCTERAIWARKLASSPGNIGVVAMMRSWRHKDAASAIDRRRALGRAVCATGNPLTSGPALAHSSFFHHLNTARVAQDFATFLTSLKDITVQEKCLRLGPSNNALRDVDAIVIRDCYAPLFDAIMAGWRKQSHFEHFRCVLTGVPGIGKSMFGFYFLWRLLTSSPSSLPPPPAPGPPYRAIGYAPSFIKAVFLSSYVEGQGYSPFVPSSASPKGILDAFLICDSIKLGDVQQQAFMCPTVMISSPQPNRLRQFVDKASSHVPTFYMPPNTREELVEMSHHHLPPLSLSPEEIQQRARRFYRMSLETDEEGYKDSLLDLVKREVTVSMLYQLDQPCLSSVPEDAHSLFQILPIPDGTFQKFVIHLPHPIWERLVADFLVAKTPGEVRAFVAGYYVAPQCQRLRGILFEGLFRAWFPFPSAPASDHPLLLLARPLTNPGDPPLPIPLLKRPVQEDFRIDGHAAAIVKQDPDCLLLPGAKNSPVADALLPRASVNFHGLLEICNLLEATREDPLNLVFVVPAPLVEAEWQRPMPLSLPTAGKTPNKKRRTKPQTKPQTKPRTKSVEQRELTELTERVRQYVLGIDPLKMVPGSVCEKAPNAHARQGPTGDLEGRRSGNF</sequence>
<accession>A0ABQ8UBX9</accession>
<evidence type="ECO:0000313" key="3">
    <source>
        <dbReference type="Proteomes" id="UP001141327"/>
    </source>
</evidence>
<comment type="caution">
    <text evidence="2">The sequence shown here is derived from an EMBL/GenBank/DDBJ whole genome shotgun (WGS) entry which is preliminary data.</text>
</comment>
<evidence type="ECO:0000256" key="1">
    <source>
        <dbReference type="SAM" id="MobiDB-lite"/>
    </source>
</evidence>
<organism evidence="2 3">
    <name type="scientific">Paratrimastix pyriformis</name>
    <dbReference type="NCBI Taxonomy" id="342808"/>
    <lineage>
        <taxon>Eukaryota</taxon>
        <taxon>Metamonada</taxon>
        <taxon>Preaxostyla</taxon>
        <taxon>Paratrimastigidae</taxon>
        <taxon>Paratrimastix</taxon>
    </lineage>
</organism>
<dbReference type="PANTHER" id="PTHR33129:SF1">
    <property type="entry name" value="ATP-BINDING PROTEIN"/>
    <property type="match status" value="1"/>
</dbReference>
<keyword evidence="3" id="KW-1185">Reference proteome</keyword>
<dbReference type="PANTHER" id="PTHR33129">
    <property type="entry name" value="PROTEIN KINASE DOMAIN-CONTAINING PROTEIN-RELATED"/>
    <property type="match status" value="1"/>
</dbReference>
<dbReference type="Proteomes" id="UP001141327">
    <property type="component" value="Unassembled WGS sequence"/>
</dbReference>
<feature type="region of interest" description="Disordered" evidence="1">
    <location>
        <begin position="556"/>
        <end position="592"/>
    </location>
</feature>
<feature type="compositionally biased region" description="Basic residues" evidence="1">
    <location>
        <begin position="566"/>
        <end position="584"/>
    </location>
</feature>